<protein>
    <submittedName>
        <fullName evidence="2">Probable 2-oxoglutarate-dependent dioxygenase AOP1</fullName>
    </submittedName>
</protein>
<feature type="domain" description="Fe2OG dioxygenase" evidence="1">
    <location>
        <begin position="22"/>
        <end position="126"/>
    </location>
</feature>
<dbReference type="EMBL" id="CACTIH010000849">
    <property type="protein sequence ID" value="CAA2962295.1"/>
    <property type="molecule type" value="Genomic_DNA"/>
</dbReference>
<name>A0A8S0QBZ2_OLEEU</name>
<organism evidence="2 3">
    <name type="scientific">Olea europaea subsp. europaea</name>
    <dbReference type="NCBI Taxonomy" id="158383"/>
    <lineage>
        <taxon>Eukaryota</taxon>
        <taxon>Viridiplantae</taxon>
        <taxon>Streptophyta</taxon>
        <taxon>Embryophyta</taxon>
        <taxon>Tracheophyta</taxon>
        <taxon>Spermatophyta</taxon>
        <taxon>Magnoliopsida</taxon>
        <taxon>eudicotyledons</taxon>
        <taxon>Gunneridae</taxon>
        <taxon>Pentapetalae</taxon>
        <taxon>asterids</taxon>
        <taxon>lamiids</taxon>
        <taxon>Lamiales</taxon>
        <taxon>Oleaceae</taxon>
        <taxon>Oleeae</taxon>
        <taxon>Olea</taxon>
    </lineage>
</organism>
<dbReference type="Gene3D" id="2.60.120.330">
    <property type="entry name" value="B-lactam Antibiotic, Isopenicillin N Synthase, Chain"/>
    <property type="match status" value="1"/>
</dbReference>
<evidence type="ECO:0000313" key="2">
    <source>
        <dbReference type="EMBL" id="CAA2962295.1"/>
    </source>
</evidence>
<evidence type="ECO:0000313" key="3">
    <source>
        <dbReference type="Proteomes" id="UP000594638"/>
    </source>
</evidence>
<dbReference type="Pfam" id="PF03171">
    <property type="entry name" value="2OG-FeII_Oxy"/>
    <property type="match status" value="1"/>
</dbReference>
<keyword evidence="2" id="KW-0223">Dioxygenase</keyword>
<dbReference type="OrthoDB" id="288590at2759"/>
<comment type="caution">
    <text evidence="2">The sequence shown here is derived from an EMBL/GenBank/DDBJ whole genome shotgun (WGS) entry which is preliminary data.</text>
</comment>
<keyword evidence="2" id="KW-0560">Oxidoreductase</keyword>
<keyword evidence="3" id="KW-1185">Reference proteome</keyword>
<dbReference type="AlphaFoldDB" id="A0A8S0QBZ2"/>
<proteinExistence type="predicted"/>
<dbReference type="GO" id="GO:0051213">
    <property type="term" value="F:dioxygenase activity"/>
    <property type="evidence" value="ECO:0007669"/>
    <property type="project" value="UniProtKB-KW"/>
</dbReference>
<dbReference type="InterPro" id="IPR027443">
    <property type="entry name" value="IPNS-like_sf"/>
</dbReference>
<dbReference type="PANTHER" id="PTHR47990">
    <property type="entry name" value="2-OXOGLUTARATE (2OG) AND FE(II)-DEPENDENT OXYGENASE SUPERFAMILY PROTEIN-RELATED"/>
    <property type="match status" value="1"/>
</dbReference>
<dbReference type="InterPro" id="IPR050231">
    <property type="entry name" value="Iron_ascorbate_oxido_reductase"/>
</dbReference>
<dbReference type="InterPro" id="IPR044861">
    <property type="entry name" value="IPNS-like_FE2OG_OXY"/>
</dbReference>
<dbReference type="SUPFAM" id="SSF51197">
    <property type="entry name" value="Clavaminate synthase-like"/>
    <property type="match status" value="1"/>
</dbReference>
<dbReference type="PROSITE" id="PS51471">
    <property type="entry name" value="FE2OG_OXY"/>
    <property type="match status" value="1"/>
</dbReference>
<gene>
    <name evidence="2" type="ORF">OLEA9_A098493</name>
</gene>
<dbReference type="InterPro" id="IPR005123">
    <property type="entry name" value="Oxoglu/Fe-dep_dioxygenase_dom"/>
</dbReference>
<dbReference type="Proteomes" id="UP000594638">
    <property type="component" value="Unassembled WGS sequence"/>
</dbReference>
<accession>A0A8S0QBZ2</accession>
<dbReference type="Gramene" id="OE9A098493T1">
    <property type="protein sequence ID" value="OE9A098493C1"/>
    <property type="gene ID" value="OE9A098493"/>
</dbReference>
<sequence length="177" mass="20069">MVDKMVFESYGTQKHYKSHVESTTYLLRPIKYSAPDNIISNNIGTNIHTDKSFLTILRQTEVNGLEVQLKNGEWISVDVPPGSFVVMSGDAYQAWSNGRIHAARHQVIMKEDKERYCLALFSFNHGTTNIPKELVDSDHPLQFNPFDNFGLVHFYLNSATQMSESSAKAYCGVNVEF</sequence>
<reference evidence="2 3" key="1">
    <citation type="submission" date="2019-12" db="EMBL/GenBank/DDBJ databases">
        <authorList>
            <person name="Alioto T."/>
            <person name="Alioto T."/>
            <person name="Gomez Garrido J."/>
        </authorList>
    </citation>
    <scope>NUCLEOTIDE SEQUENCE [LARGE SCALE GENOMIC DNA]</scope>
</reference>
<evidence type="ECO:0000259" key="1">
    <source>
        <dbReference type="PROSITE" id="PS51471"/>
    </source>
</evidence>